<dbReference type="Proteomes" id="UP000694846">
    <property type="component" value="Unplaced"/>
</dbReference>
<protein>
    <submittedName>
        <fullName evidence="4">Extensin-like</fullName>
    </submittedName>
</protein>
<evidence type="ECO:0000313" key="4">
    <source>
        <dbReference type="RefSeq" id="XP_025407102.1"/>
    </source>
</evidence>
<organism evidence="2">
    <name type="scientific">Sipha flava</name>
    <name type="common">yellow sugarcane aphid</name>
    <dbReference type="NCBI Taxonomy" id="143950"/>
    <lineage>
        <taxon>Eukaryota</taxon>
        <taxon>Metazoa</taxon>
        <taxon>Ecdysozoa</taxon>
        <taxon>Arthropoda</taxon>
        <taxon>Hexapoda</taxon>
        <taxon>Insecta</taxon>
        <taxon>Pterygota</taxon>
        <taxon>Neoptera</taxon>
        <taxon>Paraneoptera</taxon>
        <taxon>Hemiptera</taxon>
        <taxon>Sternorrhyncha</taxon>
        <taxon>Aphidomorpha</taxon>
        <taxon>Aphidoidea</taxon>
        <taxon>Aphididae</taxon>
        <taxon>Sipha</taxon>
    </lineage>
</organism>
<evidence type="ECO:0000313" key="2">
    <source>
        <dbReference type="EMBL" id="MBY69500.1"/>
    </source>
</evidence>
<keyword evidence="3" id="KW-1185">Reference proteome</keyword>
<dbReference type="RefSeq" id="XP_025407102.1">
    <property type="nucleotide sequence ID" value="XM_025551317.1"/>
</dbReference>
<dbReference type="OrthoDB" id="6640276at2759"/>
<dbReference type="AlphaFoldDB" id="A0A2S2PVW3"/>
<dbReference type="EMBL" id="GGMS01000297">
    <property type="protein sequence ID" value="MBY69500.1"/>
    <property type="molecule type" value="Transcribed_RNA"/>
</dbReference>
<dbReference type="GeneID" id="112681057"/>
<feature type="compositionally biased region" description="Low complexity" evidence="1">
    <location>
        <begin position="169"/>
        <end position="189"/>
    </location>
</feature>
<evidence type="ECO:0000256" key="1">
    <source>
        <dbReference type="SAM" id="MobiDB-lite"/>
    </source>
</evidence>
<evidence type="ECO:0000313" key="3">
    <source>
        <dbReference type="Proteomes" id="UP000694846"/>
    </source>
</evidence>
<name>A0A2S2PVW3_9HEMI</name>
<accession>A0A2S2PVW3</accession>
<reference evidence="2" key="1">
    <citation type="submission" date="2018-04" db="EMBL/GenBank/DDBJ databases">
        <title>Transcriptome assembly of Sipha flava.</title>
        <authorList>
            <person name="Scully E.D."/>
            <person name="Geib S.M."/>
            <person name="Palmer N.A."/>
            <person name="Koch K."/>
            <person name="Bradshaw J."/>
            <person name="Heng-Moss T."/>
            <person name="Sarath G."/>
        </authorList>
    </citation>
    <scope>NUCLEOTIDE SEQUENCE</scope>
</reference>
<sequence length="308" mass="34495">MSYEGNAPAELRDNRWRPSWNHLNLSLEDMVRQTTAQLHLLRRTQDTLIRLGAVFPSDTTPQGLSVHQIGDVDTAVLQAYPCLWAAYERGWHDHVRAAPDHPPVPTDRQPVSGPVRHAQWTVRSATTQECPAHQVQPASGRPAQQRQWKPTAIVQPRQQQSTPQPPSHRPQTQPQTFQPRPQQRVRPPTAGITGPDIRFPRPRPSALQQRVRPPTAAITGPGIRFPCPRPPDPQLRVRPPTAAITGPGIRLPYRKKQPENPVVTTARDGTPTTGEDARLSHLPTFVPHEPMEDGDDDILADIEALYRE</sequence>
<feature type="region of interest" description="Disordered" evidence="1">
    <location>
        <begin position="125"/>
        <end position="278"/>
    </location>
</feature>
<gene>
    <name evidence="4" type="primary">LOC112681057</name>
    <name evidence="2" type="ORF">g.19949</name>
</gene>
<reference evidence="4" key="2">
    <citation type="submission" date="2025-04" db="UniProtKB">
        <authorList>
            <consortium name="RefSeq"/>
        </authorList>
    </citation>
    <scope>IDENTIFICATION</scope>
</reference>
<proteinExistence type="predicted"/>